<protein>
    <submittedName>
        <fullName evidence="1">Succinylglutamate desuccinylase/aspartoacylase family protein</fullName>
    </submittedName>
</protein>
<reference evidence="1" key="1">
    <citation type="submission" date="2021-01" db="EMBL/GenBank/DDBJ databases">
        <authorList>
            <person name="Sun Q."/>
        </authorList>
    </citation>
    <scope>NUCLEOTIDE SEQUENCE</scope>
    <source>
        <strain evidence="1">YIM B02566</strain>
    </source>
</reference>
<gene>
    <name evidence="1" type="ORF">JHL16_07990</name>
</gene>
<organism evidence="1 2">
    <name type="scientific">Taklimakanibacter albus</name>
    <dbReference type="NCBI Taxonomy" id="2800327"/>
    <lineage>
        <taxon>Bacteria</taxon>
        <taxon>Pseudomonadati</taxon>
        <taxon>Pseudomonadota</taxon>
        <taxon>Alphaproteobacteria</taxon>
        <taxon>Hyphomicrobiales</taxon>
        <taxon>Aestuariivirgaceae</taxon>
        <taxon>Taklimakanibacter</taxon>
    </lineage>
</organism>
<accession>A0ACC5R0V7</accession>
<dbReference type="EMBL" id="JAENHL010000006">
    <property type="protein sequence ID" value="MBK1866291.1"/>
    <property type="molecule type" value="Genomic_DNA"/>
</dbReference>
<evidence type="ECO:0000313" key="2">
    <source>
        <dbReference type="Proteomes" id="UP000616151"/>
    </source>
</evidence>
<evidence type="ECO:0000313" key="1">
    <source>
        <dbReference type="EMBL" id="MBK1866291.1"/>
    </source>
</evidence>
<comment type="caution">
    <text evidence="1">The sequence shown here is derived from an EMBL/GenBank/DDBJ whole genome shotgun (WGS) entry which is preliminary data.</text>
</comment>
<sequence>MEAGLYKREITFDYPALAGWRWPTVDIVGQRPGPRLAIIAGVHVNETSSIEAVIRLQRALDPAKLKGRVSIIPIVNLPAVPLRSQYVCPLDDKNINFSFPGRPDGTFSEAIAYALLNDWAHDAECFADLHGGDLCEEVSHFMVVQRTGDADFDRRNLEIAQCFDAQIIASIDPSHMDHPARSVTGRAKRGQYAAFAEAGRIGLIEEAHVAYHFEGLLRLLHNLGMTDNAPPKQREAVIITRYHWVPGPIDGFYRYHVEPGQKVAKGTLMATAENTYGETIAQVTAPEDGHILWRITHALSPKDSFIIGLGTKD</sequence>
<dbReference type="Proteomes" id="UP000616151">
    <property type="component" value="Unassembled WGS sequence"/>
</dbReference>
<name>A0ACC5R0V7_9HYPH</name>
<proteinExistence type="predicted"/>
<keyword evidence="2" id="KW-1185">Reference proteome</keyword>